<evidence type="ECO:0000313" key="10">
    <source>
        <dbReference type="Proteomes" id="UP000230605"/>
    </source>
</evidence>
<dbReference type="EMBL" id="CP134188">
    <property type="protein sequence ID" value="WPB02640.1"/>
    <property type="molecule type" value="Genomic_DNA"/>
</dbReference>
<feature type="transmembrane region" description="Helical" evidence="6">
    <location>
        <begin position="431"/>
        <end position="453"/>
    </location>
</feature>
<dbReference type="InterPro" id="IPR013057">
    <property type="entry name" value="AA_transpt_TM"/>
</dbReference>
<keyword evidence="11" id="KW-1185">Reference proteome</keyword>
<dbReference type="PANTHER" id="PTHR22950">
    <property type="entry name" value="AMINO ACID TRANSPORTER"/>
    <property type="match status" value="1"/>
</dbReference>
<reference evidence="9 11" key="2">
    <citation type="submission" date="2023-09" db="EMBL/GenBank/DDBJ databases">
        <title>Complete-Gapless Cercospora beticola genome.</title>
        <authorList>
            <person name="Wyatt N.A."/>
            <person name="Spanner R.E."/>
            <person name="Bolton M.D."/>
        </authorList>
    </citation>
    <scope>NUCLEOTIDE SEQUENCE [LARGE SCALE GENOMIC DNA]</scope>
    <source>
        <strain evidence="9">Cb09-40</strain>
    </source>
</reference>
<evidence type="ECO:0000313" key="8">
    <source>
        <dbReference type="EMBL" id="PIA89404.1"/>
    </source>
</evidence>
<feature type="transmembrane region" description="Helical" evidence="6">
    <location>
        <begin position="75"/>
        <end position="95"/>
    </location>
</feature>
<evidence type="ECO:0000256" key="4">
    <source>
        <dbReference type="ARBA" id="ARBA00022989"/>
    </source>
</evidence>
<dbReference type="Pfam" id="PF01490">
    <property type="entry name" value="Aa_trans"/>
    <property type="match status" value="1"/>
</dbReference>
<organism evidence="8 10">
    <name type="scientific">Cercospora beticola</name>
    <name type="common">Sugarbeet leaf spot fungus</name>
    <dbReference type="NCBI Taxonomy" id="122368"/>
    <lineage>
        <taxon>Eukaryota</taxon>
        <taxon>Fungi</taxon>
        <taxon>Dikarya</taxon>
        <taxon>Ascomycota</taxon>
        <taxon>Pezizomycotina</taxon>
        <taxon>Dothideomycetes</taxon>
        <taxon>Dothideomycetidae</taxon>
        <taxon>Mycosphaerellales</taxon>
        <taxon>Mycosphaerellaceae</taxon>
        <taxon>Cercospora</taxon>
    </lineage>
</organism>
<dbReference type="GO" id="GO:0016020">
    <property type="term" value="C:membrane"/>
    <property type="evidence" value="ECO:0007669"/>
    <property type="project" value="UniProtKB-SubCell"/>
</dbReference>
<dbReference type="AlphaFoldDB" id="A0A2G5HA41"/>
<comment type="similarity">
    <text evidence="2">Belongs to the amino acid/polyamine transporter 2 family.</text>
</comment>
<keyword evidence="4 6" id="KW-1133">Transmembrane helix</keyword>
<feature type="transmembrane region" description="Helical" evidence="6">
    <location>
        <begin position="285"/>
        <end position="306"/>
    </location>
</feature>
<evidence type="ECO:0000256" key="6">
    <source>
        <dbReference type="SAM" id="Phobius"/>
    </source>
</evidence>
<evidence type="ECO:0000313" key="9">
    <source>
        <dbReference type="EMBL" id="WPB02640.1"/>
    </source>
</evidence>
<feature type="transmembrane region" description="Helical" evidence="6">
    <location>
        <begin position="154"/>
        <end position="175"/>
    </location>
</feature>
<evidence type="ECO:0000256" key="1">
    <source>
        <dbReference type="ARBA" id="ARBA00004141"/>
    </source>
</evidence>
<evidence type="ECO:0000259" key="7">
    <source>
        <dbReference type="Pfam" id="PF01490"/>
    </source>
</evidence>
<sequence length="484" mass="51633">MDYEKGEAITPMPSNTKVAGEVYAADGQEDAVFGEIVDTGPNYRNVGWLGTTALMLKTQIGLGVLSIPSVFDTVGMIPGVILLITIASLNAWSNYMVGVFKNNHREVYGIDDAGRIMLGNWCREILATAFVLYEIFVAGAAMLGVSIALNALSAHGACTAIFVAVAAIIGFCLASIRTLGKISWLAWIGVTCIIVSRKVILGKLLNVTNLHSIVLTLTVSVGIQDRPAAAPQDAVWVSDYKLVAQPSFRQAMSAISTLVFAYAGTPTFFPIAAEMRDPKMYKRSLMACQVTVTLVYLVIGIVVYYFCGSYVASPALGSAGVLLKKICYGIALPGLIVTTALITHMPAKYAFVRILRGSRHLTHNTIVHWSTWLGCVLAATIIAYVIASGIPVFGSLVSLVGALLGTFLSFQPMAGMWLYDNWSDGKGKKSIRWMGMVAFCGFMLVIGTFIMVAGSYSAIAQIIDDYNATGGSAAWSCADNSGSA</sequence>
<feature type="transmembrane region" description="Helical" evidence="6">
    <location>
        <begin position="326"/>
        <end position="345"/>
    </location>
</feature>
<evidence type="ECO:0000313" key="11">
    <source>
        <dbReference type="Proteomes" id="UP001302367"/>
    </source>
</evidence>
<feature type="transmembrane region" description="Helical" evidence="6">
    <location>
        <begin position="125"/>
        <end position="148"/>
    </location>
</feature>
<dbReference type="Proteomes" id="UP001302367">
    <property type="component" value="Chromosome 5"/>
</dbReference>
<reference evidence="8 10" key="1">
    <citation type="submission" date="2015-10" db="EMBL/GenBank/DDBJ databases">
        <title>The cercosporin biosynthetic gene cluster was horizontally transferred to several fungal lineages and shown to be expanded in Cercospora beticola based on microsynteny with recipient genomes.</title>
        <authorList>
            <person name="De Jonge R."/>
            <person name="Ebert M.K."/>
            <person name="Suttle J.C."/>
            <person name="Jurick Ii W.M."/>
            <person name="Secor G.A."/>
            <person name="Thomma B.P."/>
            <person name="Van De Peer Y."/>
            <person name="Bolton M.D."/>
        </authorList>
    </citation>
    <scope>NUCLEOTIDE SEQUENCE [LARGE SCALE GENOMIC DNA]</scope>
    <source>
        <strain evidence="8 10">09-40</strain>
    </source>
</reference>
<keyword evidence="5 6" id="KW-0472">Membrane</keyword>
<feature type="transmembrane region" description="Helical" evidence="6">
    <location>
        <begin position="393"/>
        <end position="419"/>
    </location>
</feature>
<name>A0A2G5HA41_CERBT</name>
<dbReference type="EMBL" id="LKMD01000108">
    <property type="protein sequence ID" value="PIA89404.1"/>
    <property type="molecule type" value="Genomic_DNA"/>
</dbReference>
<protein>
    <submittedName>
        <fullName evidence="8">N amino acid transport system protein</fullName>
    </submittedName>
</protein>
<gene>
    <name evidence="8" type="ORF">CB0940_06731</name>
    <name evidence="9" type="ORF">RHO25_007276</name>
</gene>
<feature type="transmembrane region" description="Helical" evidence="6">
    <location>
        <begin position="182"/>
        <end position="200"/>
    </location>
</feature>
<evidence type="ECO:0000256" key="2">
    <source>
        <dbReference type="ARBA" id="ARBA00008066"/>
    </source>
</evidence>
<feature type="transmembrane region" description="Helical" evidence="6">
    <location>
        <begin position="251"/>
        <end position="273"/>
    </location>
</feature>
<dbReference type="GO" id="GO:0015179">
    <property type="term" value="F:L-amino acid transmembrane transporter activity"/>
    <property type="evidence" value="ECO:0007669"/>
    <property type="project" value="TreeGrafter"/>
</dbReference>
<dbReference type="OrthoDB" id="40134at2759"/>
<comment type="subcellular location">
    <subcellularLocation>
        <location evidence="1">Membrane</location>
        <topology evidence="1">Multi-pass membrane protein</topology>
    </subcellularLocation>
</comment>
<evidence type="ECO:0000256" key="3">
    <source>
        <dbReference type="ARBA" id="ARBA00022692"/>
    </source>
</evidence>
<proteinExistence type="inferred from homology"/>
<accession>A0A2G5HA41</accession>
<feature type="domain" description="Amino acid transporter transmembrane" evidence="7">
    <location>
        <begin position="46"/>
        <end position="456"/>
    </location>
</feature>
<evidence type="ECO:0000256" key="5">
    <source>
        <dbReference type="ARBA" id="ARBA00023136"/>
    </source>
</evidence>
<feature type="transmembrane region" description="Helical" evidence="6">
    <location>
        <begin position="366"/>
        <end position="387"/>
    </location>
</feature>
<keyword evidence="3 6" id="KW-0812">Transmembrane</keyword>
<dbReference type="PANTHER" id="PTHR22950:SF683">
    <property type="entry name" value="AMINO ACID TRANSPORTER (EUROFUNG)"/>
    <property type="match status" value="1"/>
</dbReference>
<dbReference type="Proteomes" id="UP000230605">
    <property type="component" value="Chromosome 5"/>
</dbReference>